<feature type="chain" id="PRO_5045746299" description="3-keto-alpha-glucoside-1,2-lyase/3-keto-2-hydroxy-glucal hydratase domain-containing protein" evidence="1">
    <location>
        <begin position="27"/>
        <end position="481"/>
    </location>
</feature>
<keyword evidence="4" id="KW-1185">Reference proteome</keyword>
<proteinExistence type="predicted"/>
<keyword evidence="1" id="KW-0732">Signal</keyword>
<comment type="caution">
    <text evidence="3">The sequence shown here is derived from an EMBL/GenBank/DDBJ whole genome shotgun (WGS) entry which is preliminary data.</text>
</comment>
<evidence type="ECO:0000313" key="4">
    <source>
        <dbReference type="Proteomes" id="UP001501436"/>
    </source>
</evidence>
<evidence type="ECO:0000313" key="3">
    <source>
        <dbReference type="EMBL" id="GAA4922986.1"/>
    </source>
</evidence>
<evidence type="ECO:0000256" key="1">
    <source>
        <dbReference type="SAM" id="SignalP"/>
    </source>
</evidence>
<dbReference type="Proteomes" id="UP001501436">
    <property type="component" value="Unassembled WGS sequence"/>
</dbReference>
<dbReference type="Pfam" id="PF06439">
    <property type="entry name" value="3keto-disac_hyd"/>
    <property type="match status" value="1"/>
</dbReference>
<dbReference type="Gene3D" id="2.60.120.560">
    <property type="entry name" value="Exo-inulinase, domain 1"/>
    <property type="match status" value="1"/>
</dbReference>
<feature type="domain" description="3-keto-alpha-glucoside-1,2-lyase/3-keto-2-hydroxy-glucal hydratase" evidence="2">
    <location>
        <begin position="58"/>
        <end position="239"/>
    </location>
</feature>
<sequence>MRKNLLLKTTSLLFLSAAAIPFTGYAQNTQIPLSDLSAFKKPSANWSVAGSVKSDFNKEESLEKKDGQGILVTIPGKGKNEDLFTNFEHGDIDLSADFLMPKGSNSGIYLQGRYEIQLSDAWGKDKLTYQDLGAVYPRWDESRPQGQFAYEGVVPRINVSRAPGLWQNIRIVFQAPKFDASGKKTSNARIVKIVLNGVNIIENAELQAPTRGSAFPNEAATGPIRLQGDHGAVAFKNIKYSTSVDTKETDGSKRTFSEKQVFVTVTDEPVLLRSFVDINDKKRVTHAVNAGYPGNISYSYDLGTGALFQVWKGGFVDGTPMWLFRGDGNTTVIGSKVPLTDAPAIAVLGSETTVWPDSLLADQAFRSRGYELDDKGYPTFKYEVSQLKVDDKLTSEDGGRSLTRVVTVNGPVKDKLYLRAASGSDIVEAGNGMYAVNNYEYYVQFDKGAKPVLRNAGNGQELLIPVKDADKGASVKYSIIW</sequence>
<reference evidence="4" key="1">
    <citation type="journal article" date="2019" name="Int. J. Syst. Evol. Microbiol.">
        <title>The Global Catalogue of Microorganisms (GCM) 10K type strain sequencing project: providing services to taxonomists for standard genome sequencing and annotation.</title>
        <authorList>
            <consortium name="The Broad Institute Genomics Platform"/>
            <consortium name="The Broad Institute Genome Sequencing Center for Infectious Disease"/>
            <person name="Wu L."/>
            <person name="Ma J."/>
        </authorList>
    </citation>
    <scope>NUCLEOTIDE SEQUENCE [LARGE SCALE GENOMIC DNA]</scope>
    <source>
        <strain evidence="4">JCM 18283</strain>
    </source>
</reference>
<protein>
    <recommendedName>
        <fullName evidence="2">3-keto-alpha-glucoside-1,2-lyase/3-keto-2-hydroxy-glucal hydratase domain-containing protein</fullName>
    </recommendedName>
</protein>
<dbReference type="EMBL" id="BAABJI010000002">
    <property type="protein sequence ID" value="GAA4922986.1"/>
    <property type="molecule type" value="Genomic_DNA"/>
</dbReference>
<accession>A0ABP9FZ87</accession>
<dbReference type="RefSeq" id="WP_345331910.1">
    <property type="nucleotide sequence ID" value="NZ_BAABJI010000002.1"/>
</dbReference>
<dbReference type="InterPro" id="IPR010496">
    <property type="entry name" value="AL/BT2_dom"/>
</dbReference>
<feature type="signal peptide" evidence="1">
    <location>
        <begin position="1"/>
        <end position="26"/>
    </location>
</feature>
<name>A0ABP9FZ87_9SPHI</name>
<organism evidence="3 4">
    <name type="scientific">Mucilaginibacter defluvii</name>
    <dbReference type="NCBI Taxonomy" id="1196019"/>
    <lineage>
        <taxon>Bacteria</taxon>
        <taxon>Pseudomonadati</taxon>
        <taxon>Bacteroidota</taxon>
        <taxon>Sphingobacteriia</taxon>
        <taxon>Sphingobacteriales</taxon>
        <taxon>Sphingobacteriaceae</taxon>
        <taxon>Mucilaginibacter</taxon>
    </lineage>
</organism>
<evidence type="ECO:0000259" key="2">
    <source>
        <dbReference type="Pfam" id="PF06439"/>
    </source>
</evidence>
<gene>
    <name evidence="3" type="ORF">GCM10023313_28810</name>
</gene>